<comment type="caution">
    <text evidence="2">The sequence shown here is derived from an EMBL/GenBank/DDBJ whole genome shotgun (WGS) entry which is preliminary data.</text>
</comment>
<dbReference type="AlphaFoldDB" id="A0A9D1EI97"/>
<dbReference type="Gene3D" id="3.40.50.11440">
    <property type="match status" value="1"/>
</dbReference>
<protein>
    <submittedName>
        <fullName evidence="2">DUF2088 domain-containing protein</fullName>
    </submittedName>
</protein>
<evidence type="ECO:0000313" key="2">
    <source>
        <dbReference type="EMBL" id="HIR92522.1"/>
    </source>
</evidence>
<dbReference type="Proteomes" id="UP000886841">
    <property type="component" value="Unassembled WGS sequence"/>
</dbReference>
<reference evidence="2" key="1">
    <citation type="submission" date="2020-10" db="EMBL/GenBank/DDBJ databases">
        <authorList>
            <person name="Gilroy R."/>
        </authorList>
    </citation>
    <scope>NUCLEOTIDE SEQUENCE</scope>
    <source>
        <strain evidence="2">ChiSxjej1B13-7041</strain>
    </source>
</reference>
<sequence>MNIFEKLFSDTEIPKLYPVSFSLPRGQIGREQISSLLLAELEEQQLASRIQPGMSVAIAVGSREITNIDEVARTVVDYVKSLGAHPFIFPAMGSHGGATAQGQLEILAGYQVTEASMGCPIRSSMDTVHISTTQSGLPVHIDKFANAADAIIPIGRIKPHTDFHGKYESGLMKMLTIGLGKQYGANLCHSLGMSNMPKNIEAYASEILRLKNIVWGVGIIEDAFHATYRLTVVPGERIPLDEPALLQEAKSLVPCIPFEKIDVLVLDEIGKDVSGAGMDPNVTGRSQSMGVSQPFAERIAVLDLTDKSHNNGAGIGGADVTTQRFFDKLNLEVTYPNCITSHDLNGMKIPAIMPNDRLAVKLAISTCIDTDPKLGCRLVWMKNTLHLDAFYVTEALLPEVEAHPDMEVTGEGFLPEFDEKGNVAWIKD</sequence>
<accession>A0A9D1EI97</accession>
<feature type="domain" description="LarA-like N-terminal" evidence="1">
    <location>
        <begin position="29"/>
        <end position="190"/>
    </location>
</feature>
<dbReference type="EMBL" id="DVHU01000031">
    <property type="protein sequence ID" value="HIR92522.1"/>
    <property type="molecule type" value="Genomic_DNA"/>
</dbReference>
<dbReference type="Pfam" id="PF09861">
    <property type="entry name" value="Lar_N"/>
    <property type="match status" value="1"/>
</dbReference>
<gene>
    <name evidence="2" type="ORF">IAB98_03745</name>
</gene>
<organism evidence="2 3">
    <name type="scientific">Candidatus Egerieimonas intestinavium</name>
    <dbReference type="NCBI Taxonomy" id="2840777"/>
    <lineage>
        <taxon>Bacteria</taxon>
        <taxon>Bacillati</taxon>
        <taxon>Bacillota</taxon>
        <taxon>Clostridia</taxon>
        <taxon>Lachnospirales</taxon>
        <taxon>Lachnospiraceae</taxon>
        <taxon>Lachnospiraceae incertae sedis</taxon>
        <taxon>Candidatus Egerieimonas</taxon>
    </lineage>
</organism>
<name>A0A9D1EI97_9FIRM</name>
<dbReference type="InterPro" id="IPR018657">
    <property type="entry name" value="LarA-like_N"/>
</dbReference>
<evidence type="ECO:0000313" key="3">
    <source>
        <dbReference type="Proteomes" id="UP000886841"/>
    </source>
</evidence>
<proteinExistence type="predicted"/>
<evidence type="ECO:0000259" key="1">
    <source>
        <dbReference type="Pfam" id="PF09861"/>
    </source>
</evidence>
<dbReference type="GO" id="GO:0050043">
    <property type="term" value="F:lactate racemase activity"/>
    <property type="evidence" value="ECO:0007669"/>
    <property type="project" value="InterPro"/>
</dbReference>
<reference evidence="2" key="2">
    <citation type="journal article" date="2021" name="PeerJ">
        <title>Extensive microbial diversity within the chicken gut microbiome revealed by metagenomics and culture.</title>
        <authorList>
            <person name="Gilroy R."/>
            <person name="Ravi A."/>
            <person name="Getino M."/>
            <person name="Pursley I."/>
            <person name="Horton D.L."/>
            <person name="Alikhan N.F."/>
            <person name="Baker D."/>
            <person name="Gharbi K."/>
            <person name="Hall N."/>
            <person name="Watson M."/>
            <person name="Adriaenssens E.M."/>
            <person name="Foster-Nyarko E."/>
            <person name="Jarju S."/>
            <person name="Secka A."/>
            <person name="Antonio M."/>
            <person name="Oren A."/>
            <person name="Chaudhuri R.R."/>
            <person name="La Ragione R."/>
            <person name="Hildebrand F."/>
            <person name="Pallen M.J."/>
        </authorList>
    </citation>
    <scope>NUCLEOTIDE SEQUENCE</scope>
    <source>
        <strain evidence="2">ChiSxjej1B13-7041</strain>
    </source>
</reference>